<comment type="similarity">
    <text evidence="3">Belongs to the short-chain dehydrogenases/reductases (SDR) family.</text>
</comment>
<evidence type="ECO:0000313" key="6">
    <source>
        <dbReference type="Proteomes" id="UP000663854"/>
    </source>
</evidence>
<comment type="caution">
    <text evidence="4">The sequence shown here is derived from an EMBL/GenBank/DDBJ whole genome shotgun (WGS) entry which is preliminary data.</text>
</comment>
<proteinExistence type="inferred from homology"/>
<evidence type="ECO:0000256" key="2">
    <source>
        <dbReference type="ARBA" id="ARBA00023002"/>
    </source>
</evidence>
<sequence>MIKNILITGTNRGIGFGIVKHLISNSPNPELIFAGYRDVNRSQELLDLAKQHSNIIIPIQIDVSNDESVNKAKIEVEKKLGNDRGLNCLINNAGVGKNIKFNDINEKNMFDAYRHNVLGAWRVTKAFLPLVEKVVTDERNVLQASIINISTNLSSMAMASTQSYFAYDYQCSKAALNMYTVCHATELAKSNIFIALLHPGWVRTDLGGRRAPLSIDQASKNIIDCITAMKNEHYGKLIDSTNGSKSAAATLVFWVKTEMDIDKASLTIDVAPKNILKCLQAITNEYYGKLIDARDGKKLTVVSF</sequence>
<dbReference type="Pfam" id="PF00106">
    <property type="entry name" value="adh_short"/>
    <property type="match status" value="1"/>
</dbReference>
<dbReference type="Proteomes" id="UP000663870">
    <property type="component" value="Unassembled WGS sequence"/>
</dbReference>
<evidence type="ECO:0000256" key="1">
    <source>
        <dbReference type="ARBA" id="ARBA00022857"/>
    </source>
</evidence>
<dbReference type="PANTHER" id="PTHR43544">
    <property type="entry name" value="SHORT-CHAIN DEHYDROGENASE/REDUCTASE"/>
    <property type="match status" value="1"/>
</dbReference>
<dbReference type="InterPro" id="IPR051468">
    <property type="entry name" value="Fungal_SecMetab_SDRs"/>
</dbReference>
<gene>
    <name evidence="5" type="ORF">JXQ802_LOCUS18856</name>
    <name evidence="4" type="ORF">PYM288_LOCUS11031</name>
</gene>
<dbReference type="Proteomes" id="UP000663854">
    <property type="component" value="Unassembled WGS sequence"/>
</dbReference>
<evidence type="ECO:0000313" key="7">
    <source>
        <dbReference type="Proteomes" id="UP000663870"/>
    </source>
</evidence>
<dbReference type="SUPFAM" id="SSF51735">
    <property type="entry name" value="NAD(P)-binding Rossmann-fold domains"/>
    <property type="match status" value="1"/>
</dbReference>
<keyword evidence="2" id="KW-0560">Oxidoreductase</keyword>
<organism evidence="4 6">
    <name type="scientific">Rotaria sordida</name>
    <dbReference type="NCBI Taxonomy" id="392033"/>
    <lineage>
        <taxon>Eukaryota</taxon>
        <taxon>Metazoa</taxon>
        <taxon>Spiralia</taxon>
        <taxon>Gnathifera</taxon>
        <taxon>Rotifera</taxon>
        <taxon>Eurotatoria</taxon>
        <taxon>Bdelloidea</taxon>
        <taxon>Philodinida</taxon>
        <taxon>Philodinidae</taxon>
        <taxon>Rotaria</taxon>
    </lineage>
</organism>
<dbReference type="AlphaFoldDB" id="A0A814BQG3"/>
<dbReference type="InterPro" id="IPR036291">
    <property type="entry name" value="NAD(P)-bd_dom_sf"/>
</dbReference>
<reference evidence="4" key="1">
    <citation type="submission" date="2021-02" db="EMBL/GenBank/DDBJ databases">
        <authorList>
            <person name="Nowell W R."/>
        </authorList>
    </citation>
    <scope>NUCLEOTIDE SEQUENCE</scope>
</reference>
<evidence type="ECO:0000313" key="5">
    <source>
        <dbReference type="EMBL" id="CAF1094179.1"/>
    </source>
</evidence>
<keyword evidence="1" id="KW-0521">NADP</keyword>
<protein>
    <submittedName>
        <fullName evidence="4">Uncharacterized protein</fullName>
    </submittedName>
</protein>
<evidence type="ECO:0000256" key="3">
    <source>
        <dbReference type="RuleBase" id="RU000363"/>
    </source>
</evidence>
<dbReference type="InterPro" id="IPR002347">
    <property type="entry name" value="SDR_fam"/>
</dbReference>
<dbReference type="EMBL" id="CAJNOL010000504">
    <property type="protein sequence ID" value="CAF1094179.1"/>
    <property type="molecule type" value="Genomic_DNA"/>
</dbReference>
<dbReference type="GO" id="GO:0005737">
    <property type="term" value="C:cytoplasm"/>
    <property type="evidence" value="ECO:0007669"/>
    <property type="project" value="TreeGrafter"/>
</dbReference>
<dbReference type="GO" id="GO:0016491">
    <property type="term" value="F:oxidoreductase activity"/>
    <property type="evidence" value="ECO:0007669"/>
    <property type="project" value="UniProtKB-KW"/>
</dbReference>
<dbReference type="PRINTS" id="PR00080">
    <property type="entry name" value="SDRFAMILY"/>
</dbReference>
<keyword evidence="7" id="KW-1185">Reference proteome</keyword>
<dbReference type="PANTHER" id="PTHR43544:SF7">
    <property type="entry name" value="NADB-LER2"/>
    <property type="match status" value="1"/>
</dbReference>
<evidence type="ECO:0000313" key="4">
    <source>
        <dbReference type="EMBL" id="CAF0930619.1"/>
    </source>
</evidence>
<name>A0A814BQG3_9BILA</name>
<dbReference type="Gene3D" id="3.40.50.720">
    <property type="entry name" value="NAD(P)-binding Rossmann-like Domain"/>
    <property type="match status" value="1"/>
</dbReference>
<accession>A0A814BQG3</accession>
<dbReference type="PRINTS" id="PR00081">
    <property type="entry name" value="GDHRDH"/>
</dbReference>
<dbReference type="EMBL" id="CAJNOH010000181">
    <property type="protein sequence ID" value="CAF0930619.1"/>
    <property type="molecule type" value="Genomic_DNA"/>
</dbReference>